<dbReference type="OrthoDB" id="3266505at2759"/>
<dbReference type="GeneID" id="36540886"/>
<dbReference type="AlphaFoldDB" id="A0A2I1D8G0"/>
<gene>
    <name evidence="7" type="ORF">P168DRAFT_233357</name>
</gene>
<dbReference type="VEuPathDB" id="FungiDB:P168DRAFT_233357"/>
<dbReference type="GO" id="GO:0008270">
    <property type="term" value="F:zinc ion binding"/>
    <property type="evidence" value="ECO:0007669"/>
    <property type="project" value="InterPro"/>
</dbReference>
<feature type="compositionally biased region" description="Basic and acidic residues" evidence="5">
    <location>
        <begin position="23"/>
        <end position="35"/>
    </location>
</feature>
<evidence type="ECO:0000256" key="4">
    <source>
        <dbReference type="ARBA" id="ARBA00023242"/>
    </source>
</evidence>
<accession>A0A2I1D8G0</accession>
<keyword evidence="8" id="KW-1185">Reference proteome</keyword>
<dbReference type="InterPro" id="IPR036864">
    <property type="entry name" value="Zn2-C6_fun-type_DNA-bd_sf"/>
</dbReference>
<feature type="region of interest" description="Disordered" evidence="5">
    <location>
        <begin position="1"/>
        <end position="37"/>
    </location>
</feature>
<evidence type="ECO:0000313" key="8">
    <source>
        <dbReference type="Proteomes" id="UP000234254"/>
    </source>
</evidence>
<dbReference type="GO" id="GO:0000981">
    <property type="term" value="F:DNA-binding transcription factor activity, RNA polymerase II-specific"/>
    <property type="evidence" value="ECO:0007669"/>
    <property type="project" value="InterPro"/>
</dbReference>
<evidence type="ECO:0000256" key="1">
    <source>
        <dbReference type="ARBA" id="ARBA00023015"/>
    </source>
</evidence>
<evidence type="ECO:0000313" key="7">
    <source>
        <dbReference type="EMBL" id="PKY06138.1"/>
    </source>
</evidence>
<sequence length="733" mass="82398">MHDIANQPAEREEVDPGQSPVCDGDRQGEGQEPPRKRARLSCNTCKARKTKVKTGACHYCRSLNLPCEASVKNRKRPFYRVSGEVYDYSIKLLRRFVSEEELPELTVEKIQDFLRKLDAAESRIPNPQAPCTEGVQRDNHGSLEKMDQDVTNETMEGDEHPVLQERLGCMLLDSMGKYRYVGANSSIRWFNAIHTAREPRETSSRSDPKIISPLKFGPLPPSPDSGVGSRRTGLYFPPRQHWMDYVGRFFEQVYCTYWFYSAEDFYPRLEQTMEDGGASASASWLCSIYSIFAIGSMRPSDQGAEASGSMPMDTKTPTDYLALAREVSAGACDEADLDSVKAFGLLGLATHATCYSIAAYLHLGTAVKIAFSLGLHRDVFLRGKGTVEREGSRRLWWTIYILDYEMASRFGYPYSIIDDAVFMSTPTATEQILSPGPNTPLGYQALLVSLVRMAKTIGHECFLEPAHMGGRLPISRVTKALASLRRWHSKIPAHLQWDSSVNPQHRRAVPLLHLRYWATVISLVRPFLLFTVARSTDTMVPAKRILYEQMSHTCIEAAESAVKILRRMREEQALSSLVLFDSHFIGEVMAILIMALQKRSNVEHQGMLQFCLETFRGMEKVGWCEKLSPELESTVHASGVLPPGPLPPLHSNTTGRHCVHVGLSRHVRLLTIFGPISRSCSLMRISRNFDGCQFDVFETLDLDPSAGLIEMFTDASFSGSQFLFNNPDRVYHI</sequence>
<feature type="region of interest" description="Disordered" evidence="5">
    <location>
        <begin position="198"/>
        <end position="225"/>
    </location>
</feature>
<keyword evidence="2" id="KW-0238">DNA-binding</keyword>
<keyword evidence="3" id="KW-0804">Transcription</keyword>
<reference evidence="7" key="1">
    <citation type="submission" date="2016-12" db="EMBL/GenBank/DDBJ databases">
        <title>The genomes of Aspergillus section Nigri reveals drivers in fungal speciation.</title>
        <authorList>
            <consortium name="DOE Joint Genome Institute"/>
            <person name="Vesth T.C."/>
            <person name="Nybo J."/>
            <person name="Theobald S."/>
            <person name="Brandl J."/>
            <person name="Frisvad J.C."/>
            <person name="Nielsen K.F."/>
            <person name="Lyhne E.K."/>
            <person name="Kogle M.E."/>
            <person name="Kuo A."/>
            <person name="Riley R."/>
            <person name="Clum A."/>
            <person name="Nolan M."/>
            <person name="Lipzen A."/>
            <person name="Salamov A."/>
            <person name="Henrissat B."/>
            <person name="Wiebenga A."/>
            <person name="De vries R.P."/>
            <person name="Grigoriev I.V."/>
            <person name="Mortensen U.H."/>
            <person name="Andersen M.R."/>
            <person name="Baker S.E."/>
        </authorList>
    </citation>
    <scope>NUCLEOTIDE SEQUENCE</scope>
    <source>
        <strain evidence="7">IBT 28561</strain>
    </source>
</reference>
<protein>
    <submittedName>
        <fullName evidence="7">Fungal-specific transcription factor</fullName>
    </submittedName>
</protein>
<dbReference type="GO" id="GO:0003677">
    <property type="term" value="F:DNA binding"/>
    <property type="evidence" value="ECO:0007669"/>
    <property type="project" value="UniProtKB-KW"/>
</dbReference>
<dbReference type="PANTHER" id="PTHR46910:SF39">
    <property type="entry name" value="ZN(II)2CYS6 TRANSCRIPTION FACTOR (EUROFUNG)"/>
    <property type="match status" value="1"/>
</dbReference>
<feature type="compositionally biased region" description="Basic and acidic residues" evidence="5">
    <location>
        <begin position="198"/>
        <end position="208"/>
    </location>
</feature>
<dbReference type="EMBL" id="MSFM01000004">
    <property type="protein sequence ID" value="PKY06138.1"/>
    <property type="molecule type" value="Genomic_DNA"/>
</dbReference>
<dbReference type="CDD" id="cd12148">
    <property type="entry name" value="fungal_TF_MHR"/>
    <property type="match status" value="1"/>
</dbReference>
<dbReference type="RefSeq" id="XP_024694732.1">
    <property type="nucleotide sequence ID" value="XM_024833362.1"/>
</dbReference>
<dbReference type="PANTHER" id="PTHR46910">
    <property type="entry name" value="TRANSCRIPTION FACTOR PDR1"/>
    <property type="match status" value="1"/>
</dbReference>
<dbReference type="InterPro" id="IPR007219">
    <property type="entry name" value="XnlR_reg_dom"/>
</dbReference>
<dbReference type="SMART" id="SM00906">
    <property type="entry name" value="Fungal_trans"/>
    <property type="match status" value="1"/>
</dbReference>
<dbReference type="InterPro" id="IPR050987">
    <property type="entry name" value="AtrR-like"/>
</dbReference>
<evidence type="ECO:0000256" key="2">
    <source>
        <dbReference type="ARBA" id="ARBA00023125"/>
    </source>
</evidence>
<dbReference type="Pfam" id="PF04082">
    <property type="entry name" value="Fungal_trans"/>
    <property type="match status" value="1"/>
</dbReference>
<proteinExistence type="predicted"/>
<dbReference type="SUPFAM" id="SSF57701">
    <property type="entry name" value="Zn2/Cys6 DNA-binding domain"/>
    <property type="match status" value="1"/>
</dbReference>
<evidence type="ECO:0000256" key="3">
    <source>
        <dbReference type="ARBA" id="ARBA00023163"/>
    </source>
</evidence>
<dbReference type="Proteomes" id="UP000234254">
    <property type="component" value="Unassembled WGS sequence"/>
</dbReference>
<name>A0A2I1D8G0_ASPC2</name>
<comment type="caution">
    <text evidence="7">The sequence shown here is derived from an EMBL/GenBank/DDBJ whole genome shotgun (WGS) entry which is preliminary data.</text>
</comment>
<evidence type="ECO:0000259" key="6">
    <source>
        <dbReference type="SMART" id="SM00906"/>
    </source>
</evidence>
<feature type="domain" description="Xylanolytic transcriptional activator regulatory" evidence="6">
    <location>
        <begin position="359"/>
        <end position="432"/>
    </location>
</feature>
<evidence type="ECO:0000256" key="5">
    <source>
        <dbReference type="SAM" id="MobiDB-lite"/>
    </source>
</evidence>
<keyword evidence="1" id="KW-0805">Transcription regulation</keyword>
<organism evidence="7 8">
    <name type="scientific">Aspergillus campestris (strain IBT 28561)</name>
    <dbReference type="NCBI Taxonomy" id="1392248"/>
    <lineage>
        <taxon>Eukaryota</taxon>
        <taxon>Fungi</taxon>
        <taxon>Dikarya</taxon>
        <taxon>Ascomycota</taxon>
        <taxon>Pezizomycotina</taxon>
        <taxon>Eurotiomycetes</taxon>
        <taxon>Eurotiomycetidae</taxon>
        <taxon>Eurotiales</taxon>
        <taxon>Aspergillaceae</taxon>
        <taxon>Aspergillus</taxon>
        <taxon>Aspergillus subgen. Circumdati</taxon>
    </lineage>
</organism>
<keyword evidence="4" id="KW-0539">Nucleus</keyword>
<dbReference type="GO" id="GO:0006351">
    <property type="term" value="P:DNA-templated transcription"/>
    <property type="evidence" value="ECO:0007669"/>
    <property type="project" value="InterPro"/>
</dbReference>